<keyword evidence="1" id="KW-0812">Transmembrane</keyword>
<accession>A0A1F6FK12</accession>
<evidence type="ECO:0000256" key="1">
    <source>
        <dbReference type="SAM" id="Phobius"/>
    </source>
</evidence>
<keyword evidence="1" id="KW-0472">Membrane</keyword>
<dbReference type="EMBL" id="MFMS01000002">
    <property type="protein sequence ID" value="OGG86192.1"/>
    <property type="molecule type" value="Genomic_DNA"/>
</dbReference>
<reference evidence="2 3" key="1">
    <citation type="journal article" date="2016" name="Nat. Commun.">
        <title>Thousands of microbial genomes shed light on interconnected biogeochemical processes in an aquifer system.</title>
        <authorList>
            <person name="Anantharaman K."/>
            <person name="Brown C.T."/>
            <person name="Hug L.A."/>
            <person name="Sharon I."/>
            <person name="Castelle C.J."/>
            <person name="Probst A.J."/>
            <person name="Thomas B.C."/>
            <person name="Singh A."/>
            <person name="Wilkins M.J."/>
            <person name="Karaoz U."/>
            <person name="Brodie E.L."/>
            <person name="Williams K.H."/>
            <person name="Hubbard S.S."/>
            <person name="Banfield J.F."/>
        </authorList>
    </citation>
    <scope>NUCLEOTIDE SEQUENCE [LARGE SCALE GENOMIC DNA]</scope>
</reference>
<organism evidence="2 3">
    <name type="scientific">Candidatus Kaiserbacteria bacterium RIFOXYB1_FULL_46_14</name>
    <dbReference type="NCBI Taxonomy" id="1798531"/>
    <lineage>
        <taxon>Bacteria</taxon>
        <taxon>Candidatus Kaiseribacteriota</taxon>
    </lineage>
</organism>
<feature type="transmembrane region" description="Helical" evidence="1">
    <location>
        <begin position="36"/>
        <end position="58"/>
    </location>
</feature>
<dbReference type="AlphaFoldDB" id="A0A1F6FK12"/>
<protein>
    <submittedName>
        <fullName evidence="2">Uncharacterized protein</fullName>
    </submittedName>
</protein>
<keyword evidence="1" id="KW-1133">Transmembrane helix</keyword>
<comment type="caution">
    <text evidence="2">The sequence shown here is derived from an EMBL/GenBank/DDBJ whole genome shotgun (WGS) entry which is preliminary data.</text>
</comment>
<evidence type="ECO:0000313" key="2">
    <source>
        <dbReference type="EMBL" id="OGG86192.1"/>
    </source>
</evidence>
<feature type="transmembrane region" description="Helical" evidence="1">
    <location>
        <begin position="104"/>
        <end position="126"/>
    </location>
</feature>
<dbReference type="STRING" id="1798531.A2392_01895"/>
<gene>
    <name evidence="2" type="ORF">A2392_01895</name>
</gene>
<sequence>MEMTMFLAGLWGPAMLAIGIGMFINRGHYIKIYRDLAREPFAVMIFGMAAVVVGMAQVNAHNIWETLPEMLVSLLGWLLLLKGLACVIMPNWVERSGHWMDNNLQMLTTSSAVLVIIGVYLTWSVYFT</sequence>
<feature type="transmembrane region" description="Helical" evidence="1">
    <location>
        <begin position="70"/>
        <end position="92"/>
    </location>
</feature>
<evidence type="ECO:0000313" key="3">
    <source>
        <dbReference type="Proteomes" id="UP000177395"/>
    </source>
</evidence>
<proteinExistence type="predicted"/>
<dbReference type="Proteomes" id="UP000177395">
    <property type="component" value="Unassembled WGS sequence"/>
</dbReference>
<name>A0A1F6FK12_9BACT</name>
<feature type="transmembrane region" description="Helical" evidence="1">
    <location>
        <begin position="6"/>
        <end position="24"/>
    </location>
</feature>